<evidence type="ECO:0000256" key="6">
    <source>
        <dbReference type="ARBA" id="ARBA00022692"/>
    </source>
</evidence>
<evidence type="ECO:0000256" key="5">
    <source>
        <dbReference type="ARBA" id="ARBA00022679"/>
    </source>
</evidence>
<dbReference type="CDD" id="cd06225">
    <property type="entry name" value="HAMP"/>
    <property type="match status" value="1"/>
</dbReference>
<keyword evidence="12" id="KW-0472">Membrane</keyword>
<dbReference type="InterPro" id="IPR003661">
    <property type="entry name" value="HisK_dim/P_dom"/>
</dbReference>
<gene>
    <name evidence="15" type="ORF">ACFPK1_02975</name>
</gene>
<keyword evidence="15" id="KW-0067">ATP-binding</keyword>
<keyword evidence="4" id="KW-0597">Phosphoprotein</keyword>
<dbReference type="Gene3D" id="3.30.565.10">
    <property type="entry name" value="Histidine kinase-like ATPase, C-terminal domain"/>
    <property type="match status" value="1"/>
</dbReference>
<dbReference type="InterPro" id="IPR004358">
    <property type="entry name" value="Sig_transdc_His_kin-like_C"/>
</dbReference>
<protein>
    <recommendedName>
        <fullName evidence="3">histidine kinase</fullName>
        <ecNumber evidence="3">2.7.13.3</ecNumber>
    </recommendedName>
</protein>
<evidence type="ECO:0000259" key="13">
    <source>
        <dbReference type="PROSITE" id="PS50109"/>
    </source>
</evidence>
<dbReference type="Pfam" id="PF00512">
    <property type="entry name" value="HisKA"/>
    <property type="match status" value="1"/>
</dbReference>
<dbReference type="InterPro" id="IPR036890">
    <property type="entry name" value="HATPase_C_sf"/>
</dbReference>
<keyword evidence="8 12" id="KW-1133">Transmembrane helix</keyword>
<dbReference type="Pfam" id="PF02518">
    <property type="entry name" value="HATPase_c"/>
    <property type="match status" value="1"/>
</dbReference>
<keyword evidence="10" id="KW-0175">Coiled coil</keyword>
<organism evidence="15 16">
    <name type="scientific">Actinomycetospora rhizophila</name>
    <dbReference type="NCBI Taxonomy" id="1416876"/>
    <lineage>
        <taxon>Bacteria</taxon>
        <taxon>Bacillati</taxon>
        <taxon>Actinomycetota</taxon>
        <taxon>Actinomycetes</taxon>
        <taxon>Pseudonocardiales</taxon>
        <taxon>Pseudonocardiaceae</taxon>
        <taxon>Actinomycetospora</taxon>
    </lineage>
</organism>
<dbReference type="SMART" id="SM00388">
    <property type="entry name" value="HisKA"/>
    <property type="match status" value="1"/>
</dbReference>
<evidence type="ECO:0000256" key="1">
    <source>
        <dbReference type="ARBA" id="ARBA00000085"/>
    </source>
</evidence>
<dbReference type="Gene3D" id="6.10.340.10">
    <property type="match status" value="1"/>
</dbReference>
<dbReference type="Proteomes" id="UP001596175">
    <property type="component" value="Unassembled WGS sequence"/>
</dbReference>
<evidence type="ECO:0000313" key="15">
    <source>
        <dbReference type="EMBL" id="MFC5137178.1"/>
    </source>
</evidence>
<keyword evidence="9" id="KW-0902">Two-component regulatory system</keyword>
<evidence type="ECO:0000256" key="8">
    <source>
        <dbReference type="ARBA" id="ARBA00022989"/>
    </source>
</evidence>
<proteinExistence type="predicted"/>
<keyword evidence="5" id="KW-0808">Transferase</keyword>
<evidence type="ECO:0000256" key="2">
    <source>
        <dbReference type="ARBA" id="ARBA00004236"/>
    </source>
</evidence>
<feature type="transmembrane region" description="Helical" evidence="12">
    <location>
        <begin position="216"/>
        <end position="238"/>
    </location>
</feature>
<dbReference type="CDD" id="cd00082">
    <property type="entry name" value="HisKA"/>
    <property type="match status" value="1"/>
</dbReference>
<dbReference type="InterPro" id="IPR003660">
    <property type="entry name" value="HAMP_dom"/>
</dbReference>
<dbReference type="PROSITE" id="PS50109">
    <property type="entry name" value="HIS_KIN"/>
    <property type="match status" value="1"/>
</dbReference>
<evidence type="ECO:0000256" key="7">
    <source>
        <dbReference type="ARBA" id="ARBA00022777"/>
    </source>
</evidence>
<comment type="caution">
    <text evidence="15">The sequence shown here is derived from an EMBL/GenBank/DDBJ whole genome shotgun (WGS) entry which is preliminary data.</text>
</comment>
<evidence type="ECO:0000256" key="3">
    <source>
        <dbReference type="ARBA" id="ARBA00012438"/>
    </source>
</evidence>
<feature type="region of interest" description="Disordered" evidence="11">
    <location>
        <begin position="1"/>
        <end position="35"/>
    </location>
</feature>
<comment type="catalytic activity">
    <reaction evidence="1">
        <text>ATP + protein L-histidine = ADP + protein N-phospho-L-histidine.</text>
        <dbReference type="EC" id="2.7.13.3"/>
    </reaction>
</comment>
<feature type="domain" description="HAMP" evidence="14">
    <location>
        <begin position="240"/>
        <end position="292"/>
    </location>
</feature>
<evidence type="ECO:0000256" key="11">
    <source>
        <dbReference type="SAM" id="MobiDB-lite"/>
    </source>
</evidence>
<comment type="subcellular location">
    <subcellularLocation>
        <location evidence="2">Cell membrane</location>
    </subcellularLocation>
</comment>
<dbReference type="PANTHER" id="PTHR43304:SF1">
    <property type="entry name" value="PAC DOMAIN-CONTAINING PROTEIN"/>
    <property type="match status" value="1"/>
</dbReference>
<dbReference type="SMART" id="SM00387">
    <property type="entry name" value="HATPase_c"/>
    <property type="match status" value="1"/>
</dbReference>
<dbReference type="InterPro" id="IPR052162">
    <property type="entry name" value="Sensor_kinase/Photoreceptor"/>
</dbReference>
<feature type="domain" description="Histidine kinase" evidence="13">
    <location>
        <begin position="321"/>
        <end position="537"/>
    </location>
</feature>
<keyword evidence="7" id="KW-0418">Kinase</keyword>
<evidence type="ECO:0000256" key="4">
    <source>
        <dbReference type="ARBA" id="ARBA00022553"/>
    </source>
</evidence>
<feature type="compositionally biased region" description="Low complexity" evidence="11">
    <location>
        <begin position="1"/>
        <end position="13"/>
    </location>
</feature>
<evidence type="ECO:0000259" key="14">
    <source>
        <dbReference type="PROSITE" id="PS50885"/>
    </source>
</evidence>
<dbReference type="InterPro" id="IPR003594">
    <property type="entry name" value="HATPase_dom"/>
</dbReference>
<evidence type="ECO:0000256" key="9">
    <source>
        <dbReference type="ARBA" id="ARBA00023012"/>
    </source>
</evidence>
<keyword evidence="16" id="KW-1185">Reference proteome</keyword>
<dbReference type="PRINTS" id="PR00344">
    <property type="entry name" value="BCTRLSENSOR"/>
</dbReference>
<reference evidence="16" key="1">
    <citation type="journal article" date="2019" name="Int. J. Syst. Evol. Microbiol.">
        <title>The Global Catalogue of Microorganisms (GCM) 10K type strain sequencing project: providing services to taxonomists for standard genome sequencing and annotation.</title>
        <authorList>
            <consortium name="The Broad Institute Genomics Platform"/>
            <consortium name="The Broad Institute Genome Sequencing Center for Infectious Disease"/>
            <person name="Wu L."/>
            <person name="Ma J."/>
        </authorList>
    </citation>
    <scope>NUCLEOTIDE SEQUENCE [LARGE SCALE GENOMIC DNA]</scope>
    <source>
        <strain evidence="16">XZYJ18</strain>
    </source>
</reference>
<evidence type="ECO:0000256" key="10">
    <source>
        <dbReference type="SAM" id="Coils"/>
    </source>
</evidence>
<dbReference type="SUPFAM" id="SSF47384">
    <property type="entry name" value="Homodimeric domain of signal transducing histidine kinase"/>
    <property type="match status" value="1"/>
</dbReference>
<feature type="coiled-coil region" evidence="10">
    <location>
        <begin position="188"/>
        <end position="215"/>
    </location>
</feature>
<dbReference type="RefSeq" id="WP_378019386.1">
    <property type="nucleotide sequence ID" value="NZ_JBHSKG010000001.1"/>
</dbReference>
<sequence>MTATDTRPDTPTARPAPPRRGRRGGLPRPSRGDRRGLSRWSLGRILGVTGALVAVLLVVAGIIGATGLAVLSDRRIELVDRLDPALTTAQQLDAATVDQETGVRGYVLAPSPEFLVPYERGRAEEARLIGELRGLAAAQPAVLGDLDAVEAATARWRAVYADPTLAAVAAGTPAPAPEIGRAAFDDVRAALAVERDRLLAQRDDARDNLDGAARMLTVVGAVTLLGLALGIAGLLLWLRRVVVAPTHRLAREVREVVDGDLEHSVGAAGPREITELGEDVEAMRVLIVRELADTEQARQELDARSRELARSNSDLEQFAYVASHDLQEPLRKVASFCQLLQRRYQGQLDERADQYIEFATDGAKRMQVLINDLLAFSRVGRQGEPMRPVDLGELVDRATENVARALEDADGRVEHGELPVVLGEPALLTTVFQNLLGNSLKFRGEDPPRLRVDAERDPGDPGRWLIRFRDNGIGIDAEYAERIFVIFQRLHAKDAYPGTGIGLAMCRKIIEHHEGSIWLEPGDGPGTTFVVALPVLETTASPVSTTETSAVAPEDVP</sequence>
<dbReference type="GO" id="GO:0005524">
    <property type="term" value="F:ATP binding"/>
    <property type="evidence" value="ECO:0007669"/>
    <property type="project" value="UniProtKB-KW"/>
</dbReference>
<accession>A0ABV9Z6K5</accession>
<dbReference type="Gene3D" id="1.10.287.130">
    <property type="match status" value="1"/>
</dbReference>
<dbReference type="InterPro" id="IPR036097">
    <property type="entry name" value="HisK_dim/P_sf"/>
</dbReference>
<dbReference type="SUPFAM" id="SSF55874">
    <property type="entry name" value="ATPase domain of HSP90 chaperone/DNA topoisomerase II/histidine kinase"/>
    <property type="match status" value="1"/>
</dbReference>
<dbReference type="PROSITE" id="PS50885">
    <property type="entry name" value="HAMP"/>
    <property type="match status" value="1"/>
</dbReference>
<keyword evidence="6 12" id="KW-0812">Transmembrane</keyword>
<dbReference type="InterPro" id="IPR007891">
    <property type="entry name" value="CHASE3"/>
</dbReference>
<dbReference type="InterPro" id="IPR005467">
    <property type="entry name" value="His_kinase_dom"/>
</dbReference>
<evidence type="ECO:0000313" key="16">
    <source>
        <dbReference type="Proteomes" id="UP001596175"/>
    </source>
</evidence>
<name>A0ABV9Z6K5_9PSEU</name>
<dbReference type="EC" id="2.7.13.3" evidence="3"/>
<dbReference type="Pfam" id="PF00672">
    <property type="entry name" value="HAMP"/>
    <property type="match status" value="1"/>
</dbReference>
<evidence type="ECO:0000256" key="12">
    <source>
        <dbReference type="SAM" id="Phobius"/>
    </source>
</evidence>
<feature type="transmembrane region" description="Helical" evidence="12">
    <location>
        <begin position="45"/>
        <end position="71"/>
    </location>
</feature>
<dbReference type="PANTHER" id="PTHR43304">
    <property type="entry name" value="PHYTOCHROME-LIKE PROTEIN CPH1"/>
    <property type="match status" value="1"/>
</dbReference>
<keyword evidence="15" id="KW-0547">Nucleotide-binding</keyword>
<dbReference type="Pfam" id="PF05227">
    <property type="entry name" value="CHASE3"/>
    <property type="match status" value="1"/>
</dbReference>
<dbReference type="EMBL" id="JBHSKG010000001">
    <property type="protein sequence ID" value="MFC5137178.1"/>
    <property type="molecule type" value="Genomic_DNA"/>
</dbReference>